<feature type="transmembrane region" description="Helical" evidence="1">
    <location>
        <begin position="178"/>
        <end position="197"/>
    </location>
</feature>
<accession>A0A5S5CHQ1</accession>
<name>A0A5S5CHQ1_9BACL</name>
<keyword evidence="1" id="KW-0812">Transmembrane</keyword>
<sequence length="202" mass="23017">MKCLKVRETFGVYWDLAENDPERMAVDHHLVHCDDCREEFRLWEESEQLIRSLSELDEAIGPIEVDHVNRGVMERIYAEESWYMPVPSRSYQFSRSFRRNAAAAIACCMAMFICGLFYMLIGNQDASSVEMAKLTGLIETANAAENTGLITADFYADLPVASISDPLVLNVVPTFPQYWIALSILGMIMALLILNWLSRTRH</sequence>
<gene>
    <name evidence="2" type="ORF">BCM02_102310</name>
</gene>
<keyword evidence="1" id="KW-0472">Membrane</keyword>
<evidence type="ECO:0000313" key="2">
    <source>
        <dbReference type="EMBL" id="TYP77746.1"/>
    </source>
</evidence>
<evidence type="ECO:0000256" key="1">
    <source>
        <dbReference type="SAM" id="Phobius"/>
    </source>
</evidence>
<reference evidence="2 3" key="1">
    <citation type="submission" date="2019-07" db="EMBL/GenBank/DDBJ databases">
        <title>Genomic Encyclopedia of Type Strains, Phase III (KMG-III): the genomes of soil and plant-associated and newly described type strains.</title>
        <authorList>
            <person name="Whitman W."/>
        </authorList>
    </citation>
    <scope>NUCLEOTIDE SEQUENCE [LARGE SCALE GENOMIC DNA]</scope>
    <source>
        <strain evidence="2 3">BL24</strain>
    </source>
</reference>
<dbReference type="Proteomes" id="UP000323257">
    <property type="component" value="Unassembled WGS sequence"/>
</dbReference>
<evidence type="ECO:0000313" key="3">
    <source>
        <dbReference type="Proteomes" id="UP000323257"/>
    </source>
</evidence>
<proteinExistence type="predicted"/>
<dbReference type="OrthoDB" id="2679416at2"/>
<dbReference type="RefSeq" id="WP_148928240.1">
    <property type="nucleotide sequence ID" value="NZ_VNHS01000002.1"/>
</dbReference>
<feature type="transmembrane region" description="Helical" evidence="1">
    <location>
        <begin position="101"/>
        <end position="121"/>
    </location>
</feature>
<keyword evidence="1" id="KW-1133">Transmembrane helix</keyword>
<organism evidence="2 3">
    <name type="scientific">Paenibacillus methanolicus</name>
    <dbReference type="NCBI Taxonomy" id="582686"/>
    <lineage>
        <taxon>Bacteria</taxon>
        <taxon>Bacillati</taxon>
        <taxon>Bacillota</taxon>
        <taxon>Bacilli</taxon>
        <taxon>Bacillales</taxon>
        <taxon>Paenibacillaceae</taxon>
        <taxon>Paenibacillus</taxon>
    </lineage>
</organism>
<dbReference type="EMBL" id="VNHS01000002">
    <property type="protein sequence ID" value="TYP77746.1"/>
    <property type="molecule type" value="Genomic_DNA"/>
</dbReference>
<dbReference type="AlphaFoldDB" id="A0A5S5CHQ1"/>
<keyword evidence="3" id="KW-1185">Reference proteome</keyword>
<protein>
    <submittedName>
        <fullName evidence="2">Uncharacterized protein</fullName>
    </submittedName>
</protein>
<comment type="caution">
    <text evidence="2">The sequence shown here is derived from an EMBL/GenBank/DDBJ whole genome shotgun (WGS) entry which is preliminary data.</text>
</comment>